<evidence type="ECO:0000313" key="1">
    <source>
        <dbReference type="EMBL" id="CAE6499378.1"/>
    </source>
</evidence>
<proteinExistence type="predicted"/>
<comment type="caution">
    <text evidence="1">The sequence shown here is derived from an EMBL/GenBank/DDBJ whole genome shotgun (WGS) entry which is preliminary data.</text>
</comment>
<organism evidence="1 2">
    <name type="scientific">Rhizoctonia solani</name>
    <dbReference type="NCBI Taxonomy" id="456999"/>
    <lineage>
        <taxon>Eukaryota</taxon>
        <taxon>Fungi</taxon>
        <taxon>Dikarya</taxon>
        <taxon>Basidiomycota</taxon>
        <taxon>Agaricomycotina</taxon>
        <taxon>Agaricomycetes</taxon>
        <taxon>Cantharellales</taxon>
        <taxon>Ceratobasidiaceae</taxon>
        <taxon>Rhizoctonia</taxon>
    </lineage>
</organism>
<gene>
    <name evidence="1" type="ORF">RDB_LOCUS117133</name>
</gene>
<dbReference type="EMBL" id="CAJMWV010004449">
    <property type="protein sequence ID" value="CAE6499378.1"/>
    <property type="molecule type" value="Genomic_DNA"/>
</dbReference>
<evidence type="ECO:0000313" key="2">
    <source>
        <dbReference type="Proteomes" id="UP000663831"/>
    </source>
</evidence>
<dbReference type="OrthoDB" id="512920at2759"/>
<sequence>MTCISPTTSLTYDQQTCTGDDLNPFKHEGQPPAQLYQQWKKLHDQLSCTINDYVNACTALAAAASPVYQSSIESLFANIDKELNHLSQVETKLASGRRILSRTQLPSWPIQL</sequence>
<accession>A0A8H3H664</accession>
<name>A0A8H3H664_9AGAM</name>
<protein>
    <submittedName>
        <fullName evidence="1">Uncharacterized protein</fullName>
    </submittedName>
</protein>
<dbReference type="Proteomes" id="UP000663831">
    <property type="component" value="Unassembled WGS sequence"/>
</dbReference>
<dbReference type="AlphaFoldDB" id="A0A8H3H664"/>
<reference evidence="1" key="1">
    <citation type="submission" date="2021-01" db="EMBL/GenBank/DDBJ databases">
        <authorList>
            <person name="Kaushik A."/>
        </authorList>
    </citation>
    <scope>NUCLEOTIDE SEQUENCE</scope>
    <source>
        <strain evidence="1">AG3-1AP</strain>
    </source>
</reference>